<dbReference type="Proteomes" id="UP000194221">
    <property type="component" value="Unassembled WGS sequence"/>
</dbReference>
<dbReference type="InterPro" id="IPR018060">
    <property type="entry name" value="HTH_AraC"/>
</dbReference>
<dbReference type="PANTHER" id="PTHR43280">
    <property type="entry name" value="ARAC-FAMILY TRANSCRIPTIONAL REGULATOR"/>
    <property type="match status" value="1"/>
</dbReference>
<dbReference type="PANTHER" id="PTHR43280:SF2">
    <property type="entry name" value="HTH-TYPE TRANSCRIPTIONAL REGULATOR EXSA"/>
    <property type="match status" value="1"/>
</dbReference>
<dbReference type="PROSITE" id="PS00041">
    <property type="entry name" value="HTH_ARAC_FAMILY_1"/>
    <property type="match status" value="2"/>
</dbReference>
<gene>
    <name evidence="5" type="ORF">WH52_01065</name>
</gene>
<dbReference type="GO" id="GO:0003700">
    <property type="term" value="F:DNA-binding transcription factor activity"/>
    <property type="evidence" value="ECO:0007669"/>
    <property type="project" value="InterPro"/>
</dbReference>
<accession>A0A1Y2PFQ9</accession>
<comment type="caution">
    <text evidence="5">The sequence shown here is derived from an EMBL/GenBank/DDBJ whole genome shotgun (WGS) entry which is preliminary data.</text>
</comment>
<evidence type="ECO:0000313" key="6">
    <source>
        <dbReference type="Proteomes" id="UP000194221"/>
    </source>
</evidence>
<dbReference type="InParanoid" id="A0A1Y2PFQ9"/>
<dbReference type="SUPFAM" id="SSF51215">
    <property type="entry name" value="Regulatory protein AraC"/>
    <property type="match status" value="1"/>
</dbReference>
<dbReference type="OrthoDB" id="511992at2"/>
<dbReference type="InterPro" id="IPR018062">
    <property type="entry name" value="HTH_AraC-typ_CS"/>
</dbReference>
<keyword evidence="1" id="KW-0805">Transcription regulation</keyword>
<reference evidence="5 6" key="1">
    <citation type="submission" date="2015-03" db="EMBL/GenBank/DDBJ databases">
        <title>Genome sequence of Tenacibaculum sp. S2-2, isolated from intestinal microbiota of sea cucumber, Apostichopus japonicas.</title>
        <authorList>
            <person name="Shao Z."/>
            <person name="Wang L."/>
            <person name="Li X."/>
        </authorList>
    </citation>
    <scope>NUCLEOTIDE SEQUENCE [LARGE SCALE GENOMIC DNA]</scope>
    <source>
        <strain evidence="5 6">S2-2</strain>
    </source>
</reference>
<dbReference type="InterPro" id="IPR037923">
    <property type="entry name" value="HTH-like"/>
</dbReference>
<protein>
    <submittedName>
        <fullName evidence="5">AraC family transcriptional regulator</fullName>
    </submittedName>
</protein>
<evidence type="ECO:0000256" key="2">
    <source>
        <dbReference type="ARBA" id="ARBA00023125"/>
    </source>
</evidence>
<keyword evidence="6" id="KW-1185">Reference proteome</keyword>
<dbReference type="FunCoup" id="A0A1Y2PFQ9">
    <property type="interactions" value="11"/>
</dbReference>
<dbReference type="SMART" id="SM00342">
    <property type="entry name" value="HTH_ARAC"/>
    <property type="match status" value="1"/>
</dbReference>
<organism evidence="5 6">
    <name type="scientific">Tenacibaculum holothuriorum</name>
    <dbReference type="NCBI Taxonomy" id="1635173"/>
    <lineage>
        <taxon>Bacteria</taxon>
        <taxon>Pseudomonadati</taxon>
        <taxon>Bacteroidota</taxon>
        <taxon>Flavobacteriia</taxon>
        <taxon>Flavobacteriales</taxon>
        <taxon>Flavobacteriaceae</taxon>
        <taxon>Tenacibaculum</taxon>
    </lineage>
</organism>
<dbReference type="Gene3D" id="1.10.10.60">
    <property type="entry name" value="Homeodomain-like"/>
    <property type="match status" value="1"/>
</dbReference>
<feature type="domain" description="HTH araC/xylS-type" evidence="4">
    <location>
        <begin position="168"/>
        <end position="266"/>
    </location>
</feature>
<dbReference type="InterPro" id="IPR009057">
    <property type="entry name" value="Homeodomain-like_sf"/>
</dbReference>
<dbReference type="Pfam" id="PF12833">
    <property type="entry name" value="HTH_18"/>
    <property type="match status" value="1"/>
</dbReference>
<evidence type="ECO:0000256" key="3">
    <source>
        <dbReference type="ARBA" id="ARBA00023163"/>
    </source>
</evidence>
<dbReference type="GO" id="GO:0043565">
    <property type="term" value="F:sequence-specific DNA binding"/>
    <property type="evidence" value="ECO:0007669"/>
    <property type="project" value="InterPro"/>
</dbReference>
<dbReference type="AlphaFoldDB" id="A0A1Y2PFQ9"/>
<dbReference type="PRINTS" id="PR00032">
    <property type="entry name" value="HTHARAC"/>
</dbReference>
<sequence>MQQLNQGKYYGAHNQELNFNNFLITDTVYTHDKVDWHYHENPYFTFLLEGKLYEANKKEDYYLESGSLLFHNWQDAHHNIKPPEHTRGFHIELTKDWFNCFDISLLNIEGSLQLENPFIKQNIYNIFLETKKSNEFSKTNIELLLLNSFSRIETYIETKEEKQPHWVNKVLEIIHDSPELCMSLTSLALELNIHPVHLSRQFPKYFKTSLGNYIKYTRLNKAVSLIINKGKSMTEIAVEVGFYDQSHFTNLFKKEFNITPLAFRKKTQNVNFIQF</sequence>
<dbReference type="EMBL" id="LAPZ01000001">
    <property type="protein sequence ID" value="OSY89265.1"/>
    <property type="molecule type" value="Genomic_DNA"/>
</dbReference>
<dbReference type="PROSITE" id="PS01124">
    <property type="entry name" value="HTH_ARAC_FAMILY_2"/>
    <property type="match status" value="1"/>
</dbReference>
<dbReference type="RefSeq" id="WP_086029065.1">
    <property type="nucleotide sequence ID" value="NZ_LAPZ01000001.1"/>
</dbReference>
<keyword evidence="3" id="KW-0804">Transcription</keyword>
<evidence type="ECO:0000256" key="1">
    <source>
        <dbReference type="ARBA" id="ARBA00023015"/>
    </source>
</evidence>
<dbReference type="SUPFAM" id="SSF46689">
    <property type="entry name" value="Homeodomain-like"/>
    <property type="match status" value="2"/>
</dbReference>
<evidence type="ECO:0000259" key="4">
    <source>
        <dbReference type="PROSITE" id="PS01124"/>
    </source>
</evidence>
<name>A0A1Y2PFQ9_9FLAO</name>
<evidence type="ECO:0000313" key="5">
    <source>
        <dbReference type="EMBL" id="OSY89265.1"/>
    </source>
</evidence>
<dbReference type="InterPro" id="IPR020449">
    <property type="entry name" value="Tscrpt_reg_AraC-type_HTH"/>
</dbReference>
<dbReference type="STRING" id="1635173.WH52_01065"/>
<proteinExistence type="predicted"/>
<keyword evidence="2" id="KW-0238">DNA-binding</keyword>